<dbReference type="PANTHER" id="PTHR47751:SF1">
    <property type="entry name" value="SUPERFAMILY HYDROLASE, PUTATIVE (AFU_ORTHOLOGUE AFUA_2G16580)-RELATED"/>
    <property type="match status" value="1"/>
</dbReference>
<proteinExistence type="inferred from homology"/>
<organism evidence="3">
    <name type="scientific">Grosmannia clavigera (strain kw1407 / UAMH 11150)</name>
    <name type="common">Blue stain fungus</name>
    <name type="synonym">Graphiocladiella clavigera</name>
    <dbReference type="NCBI Taxonomy" id="655863"/>
    <lineage>
        <taxon>Eukaryota</taxon>
        <taxon>Fungi</taxon>
        <taxon>Dikarya</taxon>
        <taxon>Ascomycota</taxon>
        <taxon>Pezizomycotina</taxon>
        <taxon>Sordariomycetes</taxon>
        <taxon>Sordariomycetidae</taxon>
        <taxon>Ophiostomatales</taxon>
        <taxon>Ophiostomataceae</taxon>
        <taxon>Leptographium</taxon>
    </lineage>
</organism>
<keyword evidence="3" id="KW-1185">Reference proteome</keyword>
<comment type="similarity">
    <text evidence="1">Belongs to the polyketide transferase af380 family.</text>
</comment>
<sequence>MPPIRANQEASHAIWRIRTSVWRTSSPTSLICTAARTSKRTKIGALGICASGGYAPFEAQTDIRIKAVDTSAAVCAGTMTRRGHDKDSTTPDTFKSQLEAAGNDRKSDVTGKKVPTVHLLLERFEDAGTLPESIRGLASYYRTPRGNHPRATNTTIPRSWDIMENFDAYAYNHLISPPKELVVLDGLTHANLYDDVDEAASNCTEFFGKYLIQNSRSFCFELVQYEPFVAF</sequence>
<dbReference type="HOGENOM" id="CLU_1199933_0_0_1"/>
<dbReference type="PANTHER" id="PTHR47751">
    <property type="entry name" value="SUPERFAMILY HYDROLASE, PUTATIVE (AFU_ORTHOLOGUE AFUA_2G16580)-RELATED"/>
    <property type="match status" value="1"/>
</dbReference>
<accession>F0XI96</accession>
<dbReference type="EMBL" id="GL629769">
    <property type="protein sequence ID" value="EFX03241.1"/>
    <property type="molecule type" value="Genomic_DNA"/>
</dbReference>
<evidence type="ECO:0000313" key="3">
    <source>
        <dbReference type="Proteomes" id="UP000007796"/>
    </source>
</evidence>
<dbReference type="InParanoid" id="F0XI96"/>
<dbReference type="RefSeq" id="XP_014172723.1">
    <property type="nucleotide sequence ID" value="XM_014317248.1"/>
</dbReference>
<dbReference type="Gene3D" id="1.10.10.800">
    <property type="match status" value="1"/>
</dbReference>
<gene>
    <name evidence="2" type="ORF">CMQ_3170</name>
</gene>
<dbReference type="InterPro" id="IPR029058">
    <property type="entry name" value="AB_hydrolase_fold"/>
</dbReference>
<evidence type="ECO:0000313" key="2">
    <source>
        <dbReference type="EMBL" id="EFX03241.1"/>
    </source>
</evidence>
<name>F0XI96_GROCL</name>
<dbReference type="AlphaFoldDB" id="F0XI96"/>
<reference evidence="2 3" key="1">
    <citation type="journal article" date="2011" name="Proc. Natl. Acad. Sci. U.S.A.">
        <title>Genome and transcriptome analyses of the mountain pine beetle-fungal symbiont Grosmannia clavigera, a lodgepole pine pathogen.</title>
        <authorList>
            <person name="DiGuistini S."/>
            <person name="Wang Y."/>
            <person name="Liao N.Y."/>
            <person name="Taylor G."/>
            <person name="Tanguay P."/>
            <person name="Feau N."/>
            <person name="Henrissat B."/>
            <person name="Chan S.K."/>
            <person name="Hesse-Orce U."/>
            <person name="Alamouti S.M."/>
            <person name="Tsui C.K.M."/>
            <person name="Docking R.T."/>
            <person name="Levasseur A."/>
            <person name="Haridas S."/>
            <person name="Robertson G."/>
            <person name="Birol I."/>
            <person name="Holt R.A."/>
            <person name="Marra M.A."/>
            <person name="Hamelin R.C."/>
            <person name="Hirst M."/>
            <person name="Jones S.J.M."/>
            <person name="Bohlmann J."/>
            <person name="Breuil C."/>
        </authorList>
    </citation>
    <scope>NUCLEOTIDE SEQUENCE [LARGE SCALE GENOMIC DNA]</scope>
    <source>
        <strain evidence="3">kw1407 / UAMH 11150</strain>
    </source>
</reference>
<dbReference type="GO" id="GO:0016787">
    <property type="term" value="F:hydrolase activity"/>
    <property type="evidence" value="ECO:0007669"/>
    <property type="project" value="UniProtKB-KW"/>
</dbReference>
<dbReference type="Gene3D" id="3.40.50.1820">
    <property type="entry name" value="alpha/beta hydrolase"/>
    <property type="match status" value="1"/>
</dbReference>
<dbReference type="STRING" id="655863.F0XI96"/>
<dbReference type="InterPro" id="IPR051411">
    <property type="entry name" value="Polyketide_trans_af380"/>
</dbReference>
<keyword evidence="2" id="KW-0378">Hydrolase</keyword>
<dbReference type="SUPFAM" id="SSF53474">
    <property type="entry name" value="alpha/beta-Hydrolases"/>
    <property type="match status" value="1"/>
</dbReference>
<dbReference type="Proteomes" id="UP000007796">
    <property type="component" value="Unassembled WGS sequence"/>
</dbReference>
<dbReference type="eggNOG" id="ENOG502RZ4Q">
    <property type="taxonomic scope" value="Eukaryota"/>
</dbReference>
<evidence type="ECO:0000256" key="1">
    <source>
        <dbReference type="ARBA" id="ARBA00029464"/>
    </source>
</evidence>
<protein>
    <submittedName>
        <fullName evidence="2">Alpha beta superfamily hydrolase</fullName>
    </submittedName>
</protein>
<dbReference type="OrthoDB" id="2498029at2759"/>
<dbReference type="GeneID" id="25976241"/>